<proteinExistence type="inferred from homology"/>
<dbReference type="InterPro" id="IPR013154">
    <property type="entry name" value="ADH-like_N"/>
</dbReference>
<dbReference type="PROSITE" id="PS00059">
    <property type="entry name" value="ADH_ZINC"/>
    <property type="match status" value="1"/>
</dbReference>
<name>A0A7C3VGW8_9CYAN</name>
<keyword evidence="5" id="KW-0521">NADP</keyword>
<dbReference type="CDD" id="cd05283">
    <property type="entry name" value="CAD1"/>
    <property type="match status" value="1"/>
</dbReference>
<sequence length="340" mass="36750">MPEATKFKAYAALNPGEKLQPWDYEPAPLQVDEVEIRVTHNGLCHTDIHMRDNDWNVSQYPLVAGHEVVGVVTAVGEKVHSLQKGDRVGVGWIRSSCRVCDHCLQGQENICRQGYSGLIVGNYGGFADRLRVSADFTYKIPDALDSASAAPLLCAGITVYTPLRTYIKHPGTKVGVMGIGGLGHLAIKFARAMGAEVTALSTSPDKEAEAKEFGAHHFQKWGTAEEMKGVAGSLDLVVSTISSATDWDVAFSLLATNGVLCFLGIPVSSLNVPLIPLIFGQKSVVGSVVGGRHFMREMLEFAAVNQIKPMIETMPLSQVNEAMDKVAANKARYRIVLLSE</sequence>
<evidence type="ECO:0000256" key="4">
    <source>
        <dbReference type="ARBA" id="ARBA00022833"/>
    </source>
</evidence>
<evidence type="ECO:0000256" key="5">
    <source>
        <dbReference type="ARBA" id="ARBA00022857"/>
    </source>
</evidence>
<dbReference type="EMBL" id="DSPX01000107">
    <property type="protein sequence ID" value="HGG01132.1"/>
    <property type="molecule type" value="Genomic_DNA"/>
</dbReference>
<feature type="domain" description="Enoyl reductase (ER)" evidence="9">
    <location>
        <begin position="16"/>
        <end position="337"/>
    </location>
</feature>
<dbReference type="InterPro" id="IPR011032">
    <property type="entry name" value="GroES-like_sf"/>
</dbReference>
<dbReference type="FunFam" id="3.40.50.720:FF:000022">
    <property type="entry name" value="Cinnamyl alcohol dehydrogenase"/>
    <property type="match status" value="1"/>
</dbReference>
<comment type="cofactor">
    <cofactor evidence="1 8">
        <name>Zn(2+)</name>
        <dbReference type="ChEBI" id="CHEBI:29105"/>
    </cofactor>
</comment>
<dbReference type="Gene3D" id="3.90.180.10">
    <property type="entry name" value="Medium-chain alcohol dehydrogenases, catalytic domain"/>
    <property type="match status" value="1"/>
</dbReference>
<keyword evidence="4 8" id="KW-0862">Zinc</keyword>
<dbReference type="Pfam" id="PF00107">
    <property type="entry name" value="ADH_zinc_N"/>
    <property type="match status" value="1"/>
</dbReference>
<dbReference type="SUPFAM" id="SSF50129">
    <property type="entry name" value="GroES-like"/>
    <property type="match status" value="1"/>
</dbReference>
<dbReference type="Gene3D" id="3.40.50.720">
    <property type="entry name" value="NAD(P)-binding Rossmann-like Domain"/>
    <property type="match status" value="1"/>
</dbReference>
<dbReference type="EC" id="1.1.1.2" evidence="7"/>
<dbReference type="SUPFAM" id="SSF51735">
    <property type="entry name" value="NAD(P)-binding Rossmann-fold domains"/>
    <property type="match status" value="1"/>
</dbReference>
<dbReference type="InterPro" id="IPR002328">
    <property type="entry name" value="ADH_Zn_CS"/>
</dbReference>
<evidence type="ECO:0000256" key="6">
    <source>
        <dbReference type="ARBA" id="ARBA00023002"/>
    </source>
</evidence>
<comment type="caution">
    <text evidence="10">The sequence shown here is derived from an EMBL/GenBank/DDBJ whole genome shotgun (WGS) entry which is preliminary data.</text>
</comment>
<evidence type="ECO:0000256" key="3">
    <source>
        <dbReference type="ARBA" id="ARBA00022723"/>
    </source>
</evidence>
<evidence type="ECO:0000259" key="9">
    <source>
        <dbReference type="SMART" id="SM00829"/>
    </source>
</evidence>
<dbReference type="InterPro" id="IPR013149">
    <property type="entry name" value="ADH-like_C"/>
</dbReference>
<evidence type="ECO:0000313" key="10">
    <source>
        <dbReference type="EMBL" id="HGG01132.1"/>
    </source>
</evidence>
<dbReference type="PANTHER" id="PTHR42683">
    <property type="entry name" value="ALDEHYDE REDUCTASE"/>
    <property type="match status" value="1"/>
</dbReference>
<evidence type="ECO:0000256" key="8">
    <source>
        <dbReference type="RuleBase" id="RU361277"/>
    </source>
</evidence>
<evidence type="ECO:0000256" key="1">
    <source>
        <dbReference type="ARBA" id="ARBA00001947"/>
    </source>
</evidence>
<dbReference type="InterPro" id="IPR047109">
    <property type="entry name" value="CAD-like"/>
</dbReference>
<comment type="similarity">
    <text evidence="2 8">Belongs to the zinc-containing alcohol dehydrogenase family.</text>
</comment>
<keyword evidence="3 8" id="KW-0479">Metal-binding</keyword>
<dbReference type="InterPro" id="IPR020843">
    <property type="entry name" value="ER"/>
</dbReference>
<protein>
    <recommendedName>
        <fullName evidence="7">alcohol dehydrogenase (NADP(+))</fullName>
        <ecNumber evidence="7">1.1.1.2</ecNumber>
    </recommendedName>
</protein>
<keyword evidence="6" id="KW-0560">Oxidoreductase</keyword>
<dbReference type="AlphaFoldDB" id="A0A7C3VGW8"/>
<dbReference type="InterPro" id="IPR036291">
    <property type="entry name" value="NAD(P)-bd_dom_sf"/>
</dbReference>
<dbReference type="SMART" id="SM00829">
    <property type="entry name" value="PKS_ER"/>
    <property type="match status" value="1"/>
</dbReference>
<dbReference type="GO" id="GO:0008106">
    <property type="term" value="F:alcohol dehydrogenase (NADP+) activity"/>
    <property type="evidence" value="ECO:0007669"/>
    <property type="project" value="UniProtKB-EC"/>
</dbReference>
<dbReference type="Pfam" id="PF08240">
    <property type="entry name" value="ADH_N"/>
    <property type="match status" value="1"/>
</dbReference>
<gene>
    <name evidence="10" type="ORF">ENR15_10910</name>
</gene>
<dbReference type="FunFam" id="3.90.180.10:FF:000018">
    <property type="entry name" value="NAD(P)-dependent alcohol dehydrogenase"/>
    <property type="match status" value="1"/>
</dbReference>
<organism evidence="10">
    <name type="scientific">Planktothricoides sp. SpSt-374</name>
    <dbReference type="NCBI Taxonomy" id="2282167"/>
    <lineage>
        <taxon>Bacteria</taxon>
        <taxon>Bacillati</taxon>
        <taxon>Cyanobacteriota</taxon>
        <taxon>Cyanophyceae</taxon>
        <taxon>Oscillatoriophycideae</taxon>
        <taxon>Oscillatoriales</taxon>
        <taxon>Oscillatoriaceae</taxon>
        <taxon>Planktothricoides</taxon>
    </lineage>
</organism>
<evidence type="ECO:0000256" key="7">
    <source>
        <dbReference type="ARBA" id="ARBA00024074"/>
    </source>
</evidence>
<reference evidence="10" key="1">
    <citation type="journal article" date="2020" name="mSystems">
        <title>Genome- and Community-Level Interaction Insights into Carbon Utilization and Element Cycling Functions of Hydrothermarchaeota in Hydrothermal Sediment.</title>
        <authorList>
            <person name="Zhou Z."/>
            <person name="Liu Y."/>
            <person name="Xu W."/>
            <person name="Pan J."/>
            <person name="Luo Z.H."/>
            <person name="Li M."/>
        </authorList>
    </citation>
    <scope>NUCLEOTIDE SEQUENCE [LARGE SCALE GENOMIC DNA]</scope>
    <source>
        <strain evidence="10">SpSt-374</strain>
    </source>
</reference>
<dbReference type="GO" id="GO:0008270">
    <property type="term" value="F:zinc ion binding"/>
    <property type="evidence" value="ECO:0007669"/>
    <property type="project" value="InterPro"/>
</dbReference>
<accession>A0A7C3VGW8</accession>
<evidence type="ECO:0000256" key="2">
    <source>
        <dbReference type="ARBA" id="ARBA00008072"/>
    </source>
</evidence>